<dbReference type="Pfam" id="PF01370">
    <property type="entry name" value="Epimerase"/>
    <property type="match status" value="1"/>
</dbReference>
<proteinExistence type="predicted"/>
<accession>A0A0E1EUP8</accession>
<dbReference type="SUPFAM" id="SSF51735">
    <property type="entry name" value="NAD(P)-binding Rossmann-fold domains"/>
    <property type="match status" value="1"/>
</dbReference>
<keyword evidence="4 7" id="KW-0456">Lyase</keyword>
<evidence type="ECO:0000256" key="3">
    <source>
        <dbReference type="ARBA" id="ARBA00023027"/>
    </source>
</evidence>
<dbReference type="GO" id="GO:0070403">
    <property type="term" value="F:NAD+ binding"/>
    <property type="evidence" value="ECO:0007669"/>
    <property type="project" value="InterPro"/>
</dbReference>
<dbReference type="EMBL" id="KT868849">
    <property type="protein sequence ID" value="ALT32027.1"/>
    <property type="molecule type" value="Genomic_DNA"/>
</dbReference>
<dbReference type="GO" id="GO:0042732">
    <property type="term" value="P:D-xylose metabolic process"/>
    <property type="evidence" value="ECO:0007669"/>
    <property type="project" value="InterPro"/>
</dbReference>
<evidence type="ECO:0000259" key="6">
    <source>
        <dbReference type="Pfam" id="PF01370"/>
    </source>
</evidence>
<keyword evidence="5" id="KW-0812">Transmembrane</keyword>
<dbReference type="InterPro" id="IPR001509">
    <property type="entry name" value="Epimerase_deHydtase"/>
</dbReference>
<name>A0A0E1EUP8_CAMJU</name>
<protein>
    <submittedName>
        <fullName evidence="7">dTDP-glucose 4,6-dehydratase</fullName>
        <ecNumber evidence="7">4.2.1.46</ecNumber>
    </submittedName>
</protein>
<reference evidence="7" key="1">
    <citation type="journal article" date="2015" name="PLoS ONE">
        <title>Updated Campylobacter jejuni Capsule PCR Multiplex Typing System and Its Application to Clinical Isolates from South and Southeast Asia.</title>
        <authorList>
            <person name="Poly F."/>
            <person name="Serichantalergs O."/>
            <person name="Kuroiwa J."/>
            <person name="Pootong P."/>
            <person name="Mason C."/>
            <person name="Guerry P."/>
            <person name="Parker C.T."/>
        </authorList>
    </citation>
    <scope>NUCLEOTIDE SEQUENCE</scope>
    <source>
        <strain evidence="7">HS21</strain>
    </source>
</reference>
<dbReference type="GO" id="GO:0008460">
    <property type="term" value="F:dTDP-glucose 4,6-dehydratase activity"/>
    <property type="evidence" value="ECO:0007669"/>
    <property type="project" value="UniProtKB-EC"/>
</dbReference>
<dbReference type="KEGG" id="cjv:MTVDSCj20_1398"/>
<feature type="domain" description="NAD-dependent epimerase/dehydratase" evidence="6">
    <location>
        <begin position="36"/>
        <end position="285"/>
    </location>
</feature>
<dbReference type="InterPro" id="IPR036291">
    <property type="entry name" value="NAD(P)-bd_dom_sf"/>
</dbReference>
<dbReference type="PANTHER" id="PTHR43078:SF6">
    <property type="entry name" value="UDP-GLUCURONIC ACID DECARBOXYLASE 1"/>
    <property type="match status" value="1"/>
</dbReference>
<dbReference type="EC" id="4.2.1.46" evidence="7"/>
<dbReference type="GO" id="GO:0005737">
    <property type="term" value="C:cytoplasm"/>
    <property type="evidence" value="ECO:0007669"/>
    <property type="project" value="TreeGrafter"/>
</dbReference>
<dbReference type="RefSeq" id="WP_014517103.1">
    <property type="nucleotide sequence ID" value="NZ_CP008787.1"/>
</dbReference>
<keyword evidence="5" id="KW-0472">Membrane</keyword>
<dbReference type="Gene3D" id="3.40.50.720">
    <property type="entry name" value="NAD(P)-binding Rossmann-like Domain"/>
    <property type="match status" value="1"/>
</dbReference>
<dbReference type="GO" id="GO:0048040">
    <property type="term" value="F:UDP-glucuronate decarboxylase activity"/>
    <property type="evidence" value="ECO:0007669"/>
    <property type="project" value="TreeGrafter"/>
</dbReference>
<comment type="cofactor">
    <cofactor evidence="1">
        <name>NAD(+)</name>
        <dbReference type="ChEBI" id="CHEBI:57540"/>
    </cofactor>
</comment>
<evidence type="ECO:0000313" key="7">
    <source>
        <dbReference type="EMBL" id="ALT32027.1"/>
    </source>
</evidence>
<organism evidence="7">
    <name type="scientific">Campylobacter jejuni subsp. jejuni</name>
    <dbReference type="NCBI Taxonomy" id="32022"/>
    <lineage>
        <taxon>Bacteria</taxon>
        <taxon>Pseudomonadati</taxon>
        <taxon>Campylobacterota</taxon>
        <taxon>Epsilonproteobacteria</taxon>
        <taxon>Campylobacterales</taxon>
        <taxon>Campylobacteraceae</taxon>
        <taxon>Campylobacter</taxon>
    </lineage>
</organism>
<dbReference type="PANTHER" id="PTHR43078">
    <property type="entry name" value="UDP-GLUCURONIC ACID DECARBOXYLASE-RELATED"/>
    <property type="match status" value="1"/>
</dbReference>
<keyword evidence="5" id="KW-1133">Transmembrane helix</keyword>
<evidence type="ECO:0000256" key="5">
    <source>
        <dbReference type="SAM" id="Phobius"/>
    </source>
</evidence>
<keyword evidence="3" id="KW-0520">NAD</keyword>
<keyword evidence="2" id="KW-0210">Decarboxylase</keyword>
<dbReference type="InterPro" id="IPR044516">
    <property type="entry name" value="UXS-like"/>
</dbReference>
<sequence length="372" mass="42998">MKNNNYFTNPIVNEDLEYIFNSLTQEQKNKFENSTILFTGCAGFLGFYFIHFFTKYANELNINKIIALDNFMLRKPKWLENLTHEYQDTLELHKFDIISDKIDFLENACKADLIIHAASIASPMFYRTYPIETLDANIWGLRSLLDFYKDKNIKGFLFFSSSEIYGDPDISQIPTDEEYRGNVACIGPRACYDESKRFGETMCSLFAQKFNIPITIVRPFNNYGPGMSIEDKRVPADFAKAVMEGENIEILSDGSPKRTFCYIADAISGYLKALVYGKFDYFNIGIDQPEISIKDLSYIYAKHSKAIFNFEPQISFAISKDKNYLKDNPNRRCPIIDKARNKLNYNPDILVDEGVGRFLKFLKFEKENGELL</sequence>
<evidence type="ECO:0000256" key="4">
    <source>
        <dbReference type="ARBA" id="ARBA00023239"/>
    </source>
</evidence>
<dbReference type="AlphaFoldDB" id="A0A0E1EUP8"/>
<evidence type="ECO:0000256" key="1">
    <source>
        <dbReference type="ARBA" id="ARBA00001911"/>
    </source>
</evidence>
<feature type="transmembrane region" description="Helical" evidence="5">
    <location>
        <begin position="35"/>
        <end position="54"/>
    </location>
</feature>
<evidence type="ECO:0000256" key="2">
    <source>
        <dbReference type="ARBA" id="ARBA00022793"/>
    </source>
</evidence>